<dbReference type="OMA" id="ENHSDHD"/>
<gene>
    <name evidence="2" type="ORF">PGO_111230</name>
</gene>
<dbReference type="GeneID" id="39748402"/>
<dbReference type="EMBL" id="BDQF01000012">
    <property type="protein sequence ID" value="GAW81674.1"/>
    <property type="molecule type" value="Genomic_DNA"/>
</dbReference>
<evidence type="ECO:0000256" key="1">
    <source>
        <dbReference type="SAM" id="MobiDB-lite"/>
    </source>
</evidence>
<proteinExistence type="predicted"/>
<feature type="region of interest" description="Disordered" evidence="1">
    <location>
        <begin position="322"/>
        <end position="358"/>
    </location>
</feature>
<dbReference type="OrthoDB" id="392829at2759"/>
<feature type="compositionally biased region" description="Low complexity" evidence="1">
    <location>
        <begin position="1297"/>
        <end position="1307"/>
    </location>
</feature>
<feature type="region of interest" description="Disordered" evidence="1">
    <location>
        <begin position="1111"/>
        <end position="1136"/>
    </location>
</feature>
<feature type="compositionally biased region" description="Basic and acidic residues" evidence="1">
    <location>
        <begin position="331"/>
        <end position="343"/>
    </location>
</feature>
<sequence length="1587" mass="187642">MNELKELSRRIKENTTVKNEENKNEPEIKNLFENFLSNNSINYLSSLINKTNANGKTSENDKKVIRSEVEYLENTFPNEKRRSNKFNGDDEASSTQDYTENREKDLIVKEKKKKENLESSTVENKSIGHINVKKILQNKKNVEFKDLNKLINSFNDEIMRRSKNLEIFINKNKIKNDYSDKILMIDNFNREMRVIENGFSEKYPLYDLYLTKKKKKKSYDSLIFFKNFFKCLKNYIHFVDKSEKNYKKLKIWKSLVYLRNCKMHILLLKAIFKCVKKEEEEKKKKEVKAFPKEENVDNKNEKATNPQFITKDDIYSYGRSGLKNITPLNKPNEKENFEVKEEQQDNNTSRSSNSSDSHLDTKLMEDLKNIFQMNSLEAVADNKLTFVKDIKMKYDHILNNLKNIIHTIFEKMFVLSNSIKIYKYVYINSNDIFLKNEKNIHEEKISYAMFWHFAYILKIHTSYLEKIKKHLFSNFFKLIVLFYCIVKNINGKEVINNLHQMKHINSLTYEHVKKFVSSVAQKTHVNLCAQNYSKFFSQFKSYLFSESNDYVYLFQGNKEIKNNSFCNFGLSDYIIEHEEYIVIDMENFFSNIFLLLEKDYKINTRRNLSHCEELSLLQKEYIDLNMSGRQSVGQSGEEKGNEKNIIHDSDIKCAKSEVGNSTTTDEMEKQGKESEGTNIFSTLSRCLFEFHTLTELLFVMNKIEKTNNGETGKMGKKKTCPKTSFDIEIEEKGNTDELISIFNFYFNNKQKEESGDDAYFVKYVLDGNDNEKLNHVKDKIKRKYEHVMREGNVDQLRYCGSIFSHYMINKELNENVFTFFHKINMKRNNLREIFDVYYMYRWKKEEKKFDQLVQKIFQKNFFYYLNQINTILSDIFLFKQEEGYILINENMDDYICNAFFDKYNNYNLINVGEVNYHSILSFIEEAQIELRKCVQQKAEKIIAEKNIHSKGVTGGTGGVDMEKGYIFSTGKYMTEETGDNNVSVESKVKLKAKSTQRNICSSNFIKHTVFCKKEEHSKRDEEGEKGEKGEKVEQDKHTEKEKERNVVSVPDKTIISISVKQESIDCLRIHKNLLYIVFTIYRIAHFSYYVLFKIKGEEGWNHTTNEVYGMRDEKNERAETKESREPKEKKKSNEKKEKIKQTIGINTILFCYKIVKYIYNTFLSYSFFIFRFSCFPNVINASEFLLTLINDNIFLKKVLQNINCVFLHYKDLFNIPICEDDIIVFKNLHVKKNSWCGTGDNESKYKNCTHMNNMNIGQLFKGGDKVNWDERHINGMCKKYQNNSDVVKKEQKRSDNSDNSDISDIGNSGDIGDIGNFGDVGNIGHICDNNGDSSKCMKVHEKECCKERRSNKKKKKKFMQTKKHQVLCINKISILKKIYLYIDKFQINLNFFKNMFIKIYKDKIKNLLQKDIIFMDEQFLINTSKIVNLIFEIFQIQDLSKIVHTNITLCLIDYFFFLINTQVYNFVTNKRRIDNNERLLLYDKLSFAQNSLVFVLRAYGGTCTFRNHTTQDENYFLKITDQLPFNLINLKKNKMLFLLLFCKIKYILNSKKGILEMHDPQIIQLLLSNNPYVYDDENYDAILNEFK</sequence>
<name>A0A1Y1JNN6_PLAGO</name>
<feature type="compositionally biased region" description="Low complexity" evidence="1">
    <location>
        <begin position="345"/>
        <end position="356"/>
    </location>
</feature>
<comment type="caution">
    <text evidence="2">The sequence shown here is derived from an EMBL/GenBank/DDBJ whole genome shotgun (WGS) entry which is preliminary data.</text>
</comment>
<dbReference type="Proteomes" id="UP000195521">
    <property type="component" value="Unassembled WGS sequence"/>
</dbReference>
<organism evidence="2 3">
    <name type="scientific">Plasmodium gonderi</name>
    <dbReference type="NCBI Taxonomy" id="77519"/>
    <lineage>
        <taxon>Eukaryota</taxon>
        <taxon>Sar</taxon>
        <taxon>Alveolata</taxon>
        <taxon>Apicomplexa</taxon>
        <taxon>Aconoidasida</taxon>
        <taxon>Haemosporida</taxon>
        <taxon>Plasmodiidae</taxon>
        <taxon>Plasmodium</taxon>
        <taxon>Plasmodium (Plasmodium)</taxon>
    </lineage>
</organism>
<feature type="region of interest" description="Disordered" evidence="1">
    <location>
        <begin position="79"/>
        <end position="104"/>
    </location>
</feature>
<dbReference type="RefSeq" id="XP_028544263.1">
    <property type="nucleotide sequence ID" value="XM_028688462.1"/>
</dbReference>
<feature type="region of interest" description="Disordered" evidence="1">
    <location>
        <begin position="1284"/>
        <end position="1307"/>
    </location>
</feature>
<feature type="compositionally biased region" description="Basic and acidic residues" evidence="1">
    <location>
        <begin position="1286"/>
        <end position="1296"/>
    </location>
</feature>
<keyword evidence="3" id="KW-1185">Reference proteome</keyword>
<evidence type="ECO:0000313" key="2">
    <source>
        <dbReference type="EMBL" id="GAW81674.1"/>
    </source>
</evidence>
<feature type="compositionally biased region" description="Basic and acidic residues" evidence="1">
    <location>
        <begin position="1111"/>
        <end position="1128"/>
    </location>
</feature>
<evidence type="ECO:0000313" key="3">
    <source>
        <dbReference type="Proteomes" id="UP000195521"/>
    </source>
</evidence>
<protein>
    <submittedName>
        <fullName evidence="2">Uncharacterized protein</fullName>
    </submittedName>
</protein>
<feature type="region of interest" description="Disordered" evidence="1">
    <location>
        <begin position="1016"/>
        <end position="1045"/>
    </location>
</feature>
<reference evidence="3" key="1">
    <citation type="submission" date="2017-04" db="EMBL/GenBank/DDBJ databases">
        <title>Plasmodium gonderi genome.</title>
        <authorList>
            <person name="Arisue N."/>
            <person name="Honma H."/>
            <person name="Kawai S."/>
            <person name="Tougan T."/>
            <person name="Tanabe K."/>
            <person name="Horii T."/>
        </authorList>
    </citation>
    <scope>NUCLEOTIDE SEQUENCE [LARGE SCALE GENOMIC DNA]</scope>
    <source>
        <strain evidence="3">ATCC 30045</strain>
    </source>
</reference>
<accession>A0A1Y1JNN6</accession>